<evidence type="ECO:0000313" key="2">
    <source>
        <dbReference type="EMBL" id="EOD00237.1"/>
    </source>
</evidence>
<proteinExistence type="predicted"/>
<feature type="transmembrane region" description="Helical" evidence="1">
    <location>
        <begin position="70"/>
        <end position="90"/>
    </location>
</feature>
<dbReference type="Proteomes" id="UP000013378">
    <property type="component" value="Unassembled WGS sequence"/>
</dbReference>
<evidence type="ECO:0000256" key="1">
    <source>
        <dbReference type="SAM" id="Phobius"/>
    </source>
</evidence>
<dbReference type="AlphaFoldDB" id="R1AU94"/>
<feature type="transmembrane region" description="Helical" evidence="1">
    <location>
        <begin position="7"/>
        <end position="26"/>
    </location>
</feature>
<feature type="transmembrane region" description="Helical" evidence="1">
    <location>
        <begin position="110"/>
        <end position="127"/>
    </location>
</feature>
<dbReference type="eggNOG" id="ENOG5032TJC">
    <property type="taxonomic scope" value="Bacteria"/>
</dbReference>
<dbReference type="OrthoDB" id="1644644at2"/>
<reference evidence="2 3" key="1">
    <citation type="journal article" date="2015" name="Geomicrobiol. J.">
        <title>Caldisalinibacter kiritimatiensis gen. nov., sp. nov., a moderately thermohalophilic thiosulfate-reducing bacterium from a hypersaline microbial mat.</title>
        <authorList>
            <person name="Ben Hania W."/>
            <person name="Joseph M."/>
            <person name="Fiebig A."/>
            <person name="Bunk B."/>
            <person name="Klenk H.-P."/>
            <person name="Fardeau M.-L."/>
            <person name="Spring S."/>
        </authorList>
    </citation>
    <scope>NUCLEOTIDE SEQUENCE [LARGE SCALE GENOMIC DNA]</scope>
    <source>
        <strain evidence="2 3">L21-TH-D2</strain>
    </source>
</reference>
<keyword evidence="3" id="KW-1185">Reference proteome</keyword>
<protein>
    <submittedName>
        <fullName evidence="2">Uncharacterized protein</fullName>
    </submittedName>
</protein>
<dbReference type="RefSeq" id="WP_006314161.1">
    <property type="nucleotide sequence ID" value="NZ_ARZA01000196.1"/>
</dbReference>
<evidence type="ECO:0000313" key="3">
    <source>
        <dbReference type="Proteomes" id="UP000013378"/>
    </source>
</evidence>
<comment type="caution">
    <text evidence="2">The sequence shown here is derived from an EMBL/GenBank/DDBJ whole genome shotgun (WGS) entry which is preliminary data.</text>
</comment>
<name>R1AU94_9FIRM</name>
<keyword evidence="1" id="KW-0472">Membrane</keyword>
<dbReference type="EMBL" id="ARZA01000196">
    <property type="protein sequence ID" value="EOD00237.1"/>
    <property type="molecule type" value="Genomic_DNA"/>
</dbReference>
<gene>
    <name evidence="2" type="ORF">L21TH_1711</name>
</gene>
<keyword evidence="1" id="KW-1133">Transmembrane helix</keyword>
<dbReference type="STRING" id="1304284.L21TH_1711"/>
<feature type="transmembrane region" description="Helical" evidence="1">
    <location>
        <begin position="38"/>
        <end position="58"/>
    </location>
</feature>
<accession>R1AU94</accession>
<sequence length="144" mass="16840">MNKKKKSYLTIALVISLLPMFLSWFGSARGVQEIKGTIVLFNPITILCIVVFLIGVWYRFKKKQVNTMIPLIALSGIILIEVYEFLTWHYMTITGRISLEISFAMTYPEFYFGLFSSILMLILYLYLTKITDSKNKNKYKHYLL</sequence>
<keyword evidence="1" id="KW-0812">Transmembrane</keyword>
<organism evidence="2 3">
    <name type="scientific">Caldisalinibacter kiritimatiensis</name>
    <dbReference type="NCBI Taxonomy" id="1304284"/>
    <lineage>
        <taxon>Bacteria</taxon>
        <taxon>Bacillati</taxon>
        <taxon>Bacillota</taxon>
        <taxon>Tissierellia</taxon>
        <taxon>Tissierellales</taxon>
        <taxon>Thermohalobacteraceae</taxon>
        <taxon>Caldisalinibacter</taxon>
    </lineage>
</organism>